<dbReference type="InterPro" id="IPR036962">
    <property type="entry name" value="Glyco_hydro_3_N_sf"/>
</dbReference>
<dbReference type="EMBL" id="SPUM01000109">
    <property type="protein sequence ID" value="TFW30566.1"/>
    <property type="molecule type" value="Genomic_DNA"/>
</dbReference>
<proteinExistence type="predicted"/>
<dbReference type="AlphaFoldDB" id="A0A4Y9SVL7"/>
<sequence length="102" mass="11146">MRTADKQQQEWRQQSWVSNADSSSHPLAGMAGIAAVPAAVAANKANNGAVPVYKLASAPVNARIEDLLARMTLEEKIAQMQCVWLTKSDLQNSDITNERNHD</sequence>
<dbReference type="GO" id="GO:0005975">
    <property type="term" value="P:carbohydrate metabolic process"/>
    <property type="evidence" value="ECO:0007669"/>
    <property type="project" value="InterPro"/>
</dbReference>
<name>A0A4Y9SVL7_9BURK</name>
<dbReference type="EMBL" id="SPUM01000109">
    <property type="protein sequence ID" value="TFW30515.1"/>
    <property type="molecule type" value="Genomic_DNA"/>
</dbReference>
<keyword evidence="5" id="KW-1185">Reference proteome</keyword>
<gene>
    <name evidence="3" type="ORF">E4O92_16505</name>
    <name evidence="4" type="ORF">E4O92_16780</name>
</gene>
<evidence type="ECO:0000313" key="3">
    <source>
        <dbReference type="EMBL" id="TFW30515.1"/>
    </source>
</evidence>
<dbReference type="InterPro" id="IPR017853">
    <property type="entry name" value="GH"/>
</dbReference>
<protein>
    <recommendedName>
        <fullName evidence="6">Beta-glucosidase</fullName>
    </recommendedName>
</protein>
<dbReference type="GO" id="GO:0004553">
    <property type="term" value="F:hydrolase activity, hydrolyzing O-glycosyl compounds"/>
    <property type="evidence" value="ECO:0007669"/>
    <property type="project" value="InterPro"/>
</dbReference>
<dbReference type="SUPFAM" id="SSF51445">
    <property type="entry name" value="(Trans)glycosidases"/>
    <property type="match status" value="1"/>
</dbReference>
<dbReference type="Proteomes" id="UP000297258">
    <property type="component" value="Unassembled WGS sequence"/>
</dbReference>
<comment type="caution">
    <text evidence="3">The sequence shown here is derived from an EMBL/GenBank/DDBJ whole genome shotgun (WGS) entry which is preliminary data.</text>
</comment>
<dbReference type="RefSeq" id="WP_135190834.1">
    <property type="nucleotide sequence ID" value="NZ_SPUM01000109.1"/>
</dbReference>
<evidence type="ECO:0000256" key="1">
    <source>
        <dbReference type="ARBA" id="ARBA00022801"/>
    </source>
</evidence>
<dbReference type="OrthoDB" id="9781691at2"/>
<evidence type="ECO:0000256" key="2">
    <source>
        <dbReference type="SAM" id="MobiDB-lite"/>
    </source>
</evidence>
<dbReference type="Gene3D" id="3.20.20.300">
    <property type="entry name" value="Glycoside hydrolase, family 3, N-terminal domain"/>
    <property type="match status" value="1"/>
</dbReference>
<accession>A0A4Y9SVL7</accession>
<evidence type="ECO:0000313" key="5">
    <source>
        <dbReference type="Proteomes" id="UP000297258"/>
    </source>
</evidence>
<organism evidence="3 5">
    <name type="scientific">Massilia horti</name>
    <dbReference type="NCBI Taxonomy" id="2562153"/>
    <lineage>
        <taxon>Bacteria</taxon>
        <taxon>Pseudomonadati</taxon>
        <taxon>Pseudomonadota</taxon>
        <taxon>Betaproteobacteria</taxon>
        <taxon>Burkholderiales</taxon>
        <taxon>Oxalobacteraceae</taxon>
        <taxon>Telluria group</taxon>
        <taxon>Massilia</taxon>
    </lineage>
</organism>
<feature type="region of interest" description="Disordered" evidence="2">
    <location>
        <begin position="1"/>
        <end position="23"/>
    </location>
</feature>
<evidence type="ECO:0000313" key="4">
    <source>
        <dbReference type="EMBL" id="TFW30566.1"/>
    </source>
</evidence>
<keyword evidence="1" id="KW-0378">Hydrolase</keyword>
<reference evidence="3 5" key="1">
    <citation type="submission" date="2019-03" db="EMBL/GenBank/DDBJ databases">
        <title>Draft genome of Massilia hortus sp. nov., a novel bacterial species of the Oxalobacteraceae family.</title>
        <authorList>
            <person name="Peta V."/>
            <person name="Raths R."/>
            <person name="Bucking H."/>
        </authorList>
    </citation>
    <scope>NUCLEOTIDE SEQUENCE [LARGE SCALE GENOMIC DNA]</scope>
    <source>
        <strain evidence="3 5">ONC3</strain>
    </source>
</reference>
<evidence type="ECO:0008006" key="6">
    <source>
        <dbReference type="Google" id="ProtNLM"/>
    </source>
</evidence>
<feature type="compositionally biased region" description="Polar residues" evidence="2">
    <location>
        <begin position="10"/>
        <end position="23"/>
    </location>
</feature>